<protein>
    <submittedName>
        <fullName evidence="10">HlyD family efflux transporter periplasmic adaptor subunit</fullName>
    </submittedName>
</protein>
<accession>A0ABX1LUW7</accession>
<dbReference type="InterPro" id="IPR058625">
    <property type="entry name" value="MdtA-like_BSH"/>
</dbReference>
<comment type="caution">
    <text evidence="10">The sequence shown here is derived from an EMBL/GenBank/DDBJ whole genome shotgun (WGS) entry which is preliminary data.</text>
</comment>
<dbReference type="CDD" id="cd06850">
    <property type="entry name" value="biotinyl_domain"/>
    <property type="match status" value="1"/>
</dbReference>
<feature type="coiled-coil region" evidence="6">
    <location>
        <begin position="281"/>
        <end position="315"/>
    </location>
</feature>
<sequence>MTDANVKPLNNESTSETKLIPSEKEASPNLNGKPNADAPEEKIPEVTQTFDQPLVLRQSPKWTQAILWTLLGSVTFGLIWASFAKIEESVPAQGKLEPQGTVKEVKAPASGVLKEILVKDGDRVAKDQVLLRIDATAAKAQLDSLKKLRQNLQEENQFYRSVLNGNRPTINPKKAIAIPAELMALARNREALMSESQLYRIQINGGGADLSSDQQDRLRANQAELGSRSQAAEANIAQTIEQLNQTRLKRIGRQESLVINKQILDGIKEAVKEGAIARVQYLKQQEEVKNTESEIRQLQQEELRLQAAIAEARSRLNNTFDTTRKELTSQIADNTKRIAEIDSQFTKALVDNSKRLSEIEGQISQAEVTLKYQELRAPIAGTVFELKAGLGYVANTNAPESVLKIVPDDQLVAKIFITNQDIGFVREGMPVDVRLDSFPFSEFGDIKGTLVWIGSDAIPPDQANPTYRFPAKVKIEKQAIQVNNRPINLQSGMSLSANIKIRDRTVISLFTDFFFKNTESLKYVR</sequence>
<keyword evidence="11" id="KW-1185">Reference proteome</keyword>
<proteinExistence type="inferred from homology"/>
<dbReference type="InterPro" id="IPR050739">
    <property type="entry name" value="MFP"/>
</dbReference>
<dbReference type="PRINTS" id="PR01490">
    <property type="entry name" value="RTXTOXIND"/>
</dbReference>
<feature type="coiled-coil region" evidence="6">
    <location>
        <begin position="135"/>
        <end position="162"/>
    </location>
</feature>
<evidence type="ECO:0000256" key="2">
    <source>
        <dbReference type="ARBA" id="ARBA00009477"/>
    </source>
</evidence>
<name>A0ABX1LUW7_9CYAN</name>
<evidence type="ECO:0000259" key="8">
    <source>
        <dbReference type="Pfam" id="PF25917"/>
    </source>
</evidence>
<feature type="domain" description="AprE-like beta-barrel" evidence="9">
    <location>
        <begin position="411"/>
        <end position="501"/>
    </location>
</feature>
<feature type="compositionally biased region" description="Polar residues" evidence="7">
    <location>
        <begin position="8"/>
        <end position="17"/>
    </location>
</feature>
<dbReference type="PANTHER" id="PTHR30386">
    <property type="entry name" value="MEMBRANE FUSION SUBUNIT OF EMRAB-TOLC MULTIDRUG EFFLUX PUMP"/>
    <property type="match status" value="1"/>
</dbReference>
<evidence type="ECO:0000256" key="1">
    <source>
        <dbReference type="ARBA" id="ARBA00004167"/>
    </source>
</evidence>
<comment type="similarity">
    <text evidence="2">Belongs to the membrane fusion protein (MFP) (TC 8.A.1) family.</text>
</comment>
<keyword evidence="6" id="KW-0175">Coiled coil</keyword>
<evidence type="ECO:0000313" key="11">
    <source>
        <dbReference type="Proteomes" id="UP000738376"/>
    </source>
</evidence>
<keyword evidence="3" id="KW-0812">Transmembrane</keyword>
<dbReference type="Pfam" id="PF26002">
    <property type="entry name" value="Beta-barrel_AprE"/>
    <property type="match status" value="1"/>
</dbReference>
<dbReference type="PANTHER" id="PTHR30386:SF26">
    <property type="entry name" value="TRANSPORT PROTEIN COMB"/>
    <property type="match status" value="1"/>
</dbReference>
<organism evidence="10 11">
    <name type="scientific">Pseudanabaena yagii GIHE-NHR1</name>
    <dbReference type="NCBI Taxonomy" id="2722753"/>
    <lineage>
        <taxon>Bacteria</taxon>
        <taxon>Bacillati</taxon>
        <taxon>Cyanobacteriota</taxon>
        <taxon>Cyanophyceae</taxon>
        <taxon>Pseudanabaenales</taxon>
        <taxon>Pseudanabaenaceae</taxon>
        <taxon>Pseudanabaena</taxon>
        <taxon>Pseudanabaena yagii</taxon>
    </lineage>
</organism>
<dbReference type="Gene3D" id="2.40.50.100">
    <property type="match status" value="1"/>
</dbReference>
<dbReference type="RefSeq" id="WP_169364101.1">
    <property type="nucleotide sequence ID" value="NZ_JAAVJL010000001.1"/>
</dbReference>
<dbReference type="SUPFAM" id="SSF111369">
    <property type="entry name" value="HlyD-like secretion proteins"/>
    <property type="match status" value="1"/>
</dbReference>
<evidence type="ECO:0000256" key="3">
    <source>
        <dbReference type="ARBA" id="ARBA00022692"/>
    </source>
</evidence>
<evidence type="ECO:0000256" key="6">
    <source>
        <dbReference type="SAM" id="Coils"/>
    </source>
</evidence>
<gene>
    <name evidence="10" type="ORF">HC246_15085</name>
</gene>
<comment type="subcellular location">
    <subcellularLocation>
        <location evidence="1">Membrane</location>
        <topology evidence="1">Single-pass membrane protein</topology>
    </subcellularLocation>
</comment>
<reference evidence="10 11" key="1">
    <citation type="submission" date="2020-03" db="EMBL/GenBank/DDBJ databases">
        <title>Draft Genome Sequence of 2-Methylisoborneol Producing Pseudanabaena yagii Strain GIHE-NHR1 Isolated from North Han River in South Korea.</title>
        <authorList>
            <person name="Jeong J."/>
        </authorList>
    </citation>
    <scope>NUCLEOTIDE SEQUENCE [LARGE SCALE GENOMIC DNA]</scope>
    <source>
        <strain evidence="10 11">GIHE-NHR1</strain>
    </source>
</reference>
<evidence type="ECO:0000256" key="7">
    <source>
        <dbReference type="SAM" id="MobiDB-lite"/>
    </source>
</evidence>
<dbReference type="Gene3D" id="2.40.30.170">
    <property type="match status" value="1"/>
</dbReference>
<keyword evidence="4" id="KW-1133">Transmembrane helix</keyword>
<evidence type="ECO:0000313" key="10">
    <source>
        <dbReference type="EMBL" id="NMF59305.1"/>
    </source>
</evidence>
<evidence type="ECO:0000259" key="9">
    <source>
        <dbReference type="Pfam" id="PF26002"/>
    </source>
</evidence>
<dbReference type="InterPro" id="IPR058982">
    <property type="entry name" value="Beta-barrel_AprE"/>
</dbReference>
<dbReference type="SUPFAM" id="SSF51230">
    <property type="entry name" value="Single hybrid motif"/>
    <property type="match status" value="1"/>
</dbReference>
<dbReference type="Pfam" id="PF25917">
    <property type="entry name" value="BSH_RND"/>
    <property type="match status" value="1"/>
</dbReference>
<evidence type="ECO:0000256" key="4">
    <source>
        <dbReference type="ARBA" id="ARBA00022989"/>
    </source>
</evidence>
<keyword evidence="5" id="KW-0472">Membrane</keyword>
<dbReference type="EMBL" id="JAAVJL010000001">
    <property type="protein sequence ID" value="NMF59305.1"/>
    <property type="molecule type" value="Genomic_DNA"/>
</dbReference>
<dbReference type="InterPro" id="IPR011053">
    <property type="entry name" value="Single_hybrid_motif"/>
</dbReference>
<feature type="region of interest" description="Disordered" evidence="7">
    <location>
        <begin position="1"/>
        <end position="40"/>
    </location>
</feature>
<feature type="domain" description="Multidrug resistance protein MdtA-like barrel-sandwich hybrid" evidence="8">
    <location>
        <begin position="104"/>
        <end position="402"/>
    </location>
</feature>
<dbReference type="Proteomes" id="UP000738376">
    <property type="component" value="Unassembled WGS sequence"/>
</dbReference>
<evidence type="ECO:0000256" key="5">
    <source>
        <dbReference type="ARBA" id="ARBA00023136"/>
    </source>
</evidence>